<name>A0A8H6ZMA1_PLEOS</name>
<gene>
    <name evidence="2" type="ORF">PC9H_001838</name>
</gene>
<evidence type="ECO:0000313" key="2">
    <source>
        <dbReference type="EMBL" id="KAF7419251.1"/>
    </source>
</evidence>
<keyword evidence="3" id="KW-1185">Reference proteome</keyword>
<dbReference type="InterPro" id="IPR041078">
    <property type="entry name" value="Plavaka"/>
</dbReference>
<dbReference type="VEuPathDB" id="FungiDB:PC9H_001838"/>
<comment type="caution">
    <text evidence="2">The sequence shown here is derived from an EMBL/GenBank/DDBJ whole genome shotgun (WGS) entry which is preliminary data.</text>
</comment>
<dbReference type="EMBL" id="JACETU010000010">
    <property type="protein sequence ID" value="KAF7419251.1"/>
    <property type="molecule type" value="Genomic_DNA"/>
</dbReference>
<evidence type="ECO:0000313" key="3">
    <source>
        <dbReference type="Proteomes" id="UP000623687"/>
    </source>
</evidence>
<proteinExistence type="predicted"/>
<protein>
    <submittedName>
        <fullName evidence="2">Uncharacterized protein</fullName>
    </submittedName>
</protein>
<dbReference type="AlphaFoldDB" id="A0A8H6ZMA1"/>
<evidence type="ECO:0000256" key="1">
    <source>
        <dbReference type="SAM" id="MobiDB-lite"/>
    </source>
</evidence>
<dbReference type="OrthoDB" id="2688393at2759"/>
<dbReference type="Proteomes" id="UP000623687">
    <property type="component" value="Unassembled WGS sequence"/>
</dbReference>
<feature type="region of interest" description="Disordered" evidence="1">
    <location>
        <begin position="1"/>
        <end position="22"/>
    </location>
</feature>
<dbReference type="RefSeq" id="XP_036626105.1">
    <property type="nucleotide sequence ID" value="XM_036771484.1"/>
</dbReference>
<sequence>MFAGHTEVSTPIQDDPMSRQRHTTVEDIFDEEVSELTSPGDPRNLARFVERFPMEPHRLQKGTTQFEQWQSENVRAGRDEWYPFASESEWETVGWLVANVGQSAIEEYLKLDITKKQSNLSFSSKYKLNKKLNELPTGPDWECETISITGDRVDKHGHAFVEEVELWRRDPVECVCELIGNPAFKDYLAYLPEHVYGDASGENRLYDEMWTAEWWWKIQDEPLNP</sequence>
<accession>A0A8H6ZMA1</accession>
<organism evidence="2 3">
    <name type="scientific">Pleurotus ostreatus</name>
    <name type="common">Oyster mushroom</name>
    <name type="synonym">White-rot fungus</name>
    <dbReference type="NCBI Taxonomy" id="5322"/>
    <lineage>
        <taxon>Eukaryota</taxon>
        <taxon>Fungi</taxon>
        <taxon>Dikarya</taxon>
        <taxon>Basidiomycota</taxon>
        <taxon>Agaricomycotina</taxon>
        <taxon>Agaricomycetes</taxon>
        <taxon>Agaricomycetidae</taxon>
        <taxon>Agaricales</taxon>
        <taxon>Pleurotineae</taxon>
        <taxon>Pleurotaceae</taxon>
        <taxon>Pleurotus</taxon>
    </lineage>
</organism>
<dbReference type="GeneID" id="59371679"/>
<dbReference type="Pfam" id="PF18759">
    <property type="entry name" value="Plavaka"/>
    <property type="match status" value="1"/>
</dbReference>
<reference evidence="2" key="1">
    <citation type="submission" date="2019-07" db="EMBL/GenBank/DDBJ databases">
        <authorList>
            <person name="Palmer J.M."/>
        </authorList>
    </citation>
    <scope>NUCLEOTIDE SEQUENCE</scope>
    <source>
        <strain evidence="2">PC9</strain>
    </source>
</reference>